<accession>A0ABP0YKD0</accession>
<name>A0ABP0YKD0_9ROSI</name>
<organism evidence="1 2">
    <name type="scientific">Citrullus colocynthis</name>
    <name type="common">colocynth</name>
    <dbReference type="NCBI Taxonomy" id="252529"/>
    <lineage>
        <taxon>Eukaryota</taxon>
        <taxon>Viridiplantae</taxon>
        <taxon>Streptophyta</taxon>
        <taxon>Embryophyta</taxon>
        <taxon>Tracheophyta</taxon>
        <taxon>Spermatophyta</taxon>
        <taxon>Magnoliopsida</taxon>
        <taxon>eudicotyledons</taxon>
        <taxon>Gunneridae</taxon>
        <taxon>Pentapetalae</taxon>
        <taxon>rosids</taxon>
        <taxon>fabids</taxon>
        <taxon>Cucurbitales</taxon>
        <taxon>Cucurbitaceae</taxon>
        <taxon>Benincaseae</taxon>
        <taxon>Citrullus</taxon>
    </lineage>
</organism>
<proteinExistence type="predicted"/>
<dbReference type="EMBL" id="OZ021738">
    <property type="protein sequence ID" value="CAK9319325.1"/>
    <property type="molecule type" value="Genomic_DNA"/>
</dbReference>
<evidence type="ECO:0000313" key="1">
    <source>
        <dbReference type="EMBL" id="CAK9319325.1"/>
    </source>
</evidence>
<protein>
    <submittedName>
        <fullName evidence="1">Uncharacterized protein</fullName>
    </submittedName>
</protein>
<evidence type="ECO:0000313" key="2">
    <source>
        <dbReference type="Proteomes" id="UP001642487"/>
    </source>
</evidence>
<dbReference type="Proteomes" id="UP001642487">
    <property type="component" value="Chromosome 4"/>
</dbReference>
<sequence length="144" mass="16333">MMQKDKNAPRSTMQLCCPVLRSMLFPETTNWTGAALWHCNTTMLCAHVEDPSSTTSPWRCNTMLKTKGQLRPKGWRRNVRVLVAVPLPPSNCRPHARTLIGLSEQHDAPQKFTLSKISHRSQCQVTLKIAHHWKIPLGKYHVGA</sequence>
<gene>
    <name evidence="1" type="ORF">CITCOLO1_LOCUS11322</name>
</gene>
<reference evidence="1 2" key="1">
    <citation type="submission" date="2024-03" db="EMBL/GenBank/DDBJ databases">
        <authorList>
            <person name="Gkanogiannis A."/>
            <person name="Becerra Lopez-Lavalle L."/>
        </authorList>
    </citation>
    <scope>NUCLEOTIDE SEQUENCE [LARGE SCALE GENOMIC DNA]</scope>
</reference>
<keyword evidence="2" id="KW-1185">Reference proteome</keyword>